<organism evidence="1">
    <name type="scientific">marine sediment metagenome</name>
    <dbReference type="NCBI Taxonomy" id="412755"/>
    <lineage>
        <taxon>unclassified sequences</taxon>
        <taxon>metagenomes</taxon>
        <taxon>ecological metagenomes</taxon>
    </lineage>
</organism>
<name>A0A0F9GRE8_9ZZZZ</name>
<comment type="caution">
    <text evidence="1">The sequence shown here is derived from an EMBL/GenBank/DDBJ whole genome shotgun (WGS) entry which is preliminary data.</text>
</comment>
<gene>
    <name evidence="1" type="ORF">LCGC14_2089170</name>
</gene>
<reference evidence="1" key="1">
    <citation type="journal article" date="2015" name="Nature">
        <title>Complex archaea that bridge the gap between prokaryotes and eukaryotes.</title>
        <authorList>
            <person name="Spang A."/>
            <person name="Saw J.H."/>
            <person name="Jorgensen S.L."/>
            <person name="Zaremba-Niedzwiedzka K."/>
            <person name="Martijn J."/>
            <person name="Lind A.E."/>
            <person name="van Eijk R."/>
            <person name="Schleper C."/>
            <person name="Guy L."/>
            <person name="Ettema T.J."/>
        </authorList>
    </citation>
    <scope>NUCLEOTIDE SEQUENCE</scope>
</reference>
<proteinExistence type="predicted"/>
<dbReference type="EMBL" id="LAZR01025407">
    <property type="protein sequence ID" value="KKL72010.1"/>
    <property type="molecule type" value="Genomic_DNA"/>
</dbReference>
<sequence>ARTQAGGSLPGFAHGGIIPEPTLLTSLRTMRPYAIAGERGPEPVGAVGFRTANITLELDGRVIAQAIGKPLVDELRMRQALQI</sequence>
<dbReference type="AlphaFoldDB" id="A0A0F9GRE8"/>
<feature type="non-terminal residue" evidence="1">
    <location>
        <position position="1"/>
    </location>
</feature>
<evidence type="ECO:0000313" key="1">
    <source>
        <dbReference type="EMBL" id="KKL72010.1"/>
    </source>
</evidence>
<protein>
    <submittedName>
        <fullName evidence="1">Uncharacterized protein</fullName>
    </submittedName>
</protein>
<accession>A0A0F9GRE8</accession>